<evidence type="ECO:0000313" key="3">
    <source>
        <dbReference type="Proteomes" id="UP000694406"/>
    </source>
</evidence>
<dbReference type="Ensembl" id="ENSLLTT00000015820.1">
    <property type="protein sequence ID" value="ENSLLTP00000015225.1"/>
    <property type="gene ID" value="ENSLLTG00000011586.1"/>
</dbReference>
<evidence type="ECO:0000313" key="2">
    <source>
        <dbReference type="Ensembl" id="ENSLLTP00000015225.1"/>
    </source>
</evidence>
<accession>A0A8C5WUS1</accession>
<name>A0A8C5WUS1_LATLA</name>
<organism evidence="2 3">
    <name type="scientific">Laticauda laticaudata</name>
    <name type="common">Blue-ringed sea krait</name>
    <name type="synonym">Blue-lipped sea krait</name>
    <dbReference type="NCBI Taxonomy" id="8630"/>
    <lineage>
        <taxon>Eukaryota</taxon>
        <taxon>Metazoa</taxon>
        <taxon>Chordata</taxon>
        <taxon>Craniata</taxon>
        <taxon>Vertebrata</taxon>
        <taxon>Euteleostomi</taxon>
        <taxon>Lepidosauria</taxon>
        <taxon>Squamata</taxon>
        <taxon>Bifurcata</taxon>
        <taxon>Unidentata</taxon>
        <taxon>Episquamata</taxon>
        <taxon>Toxicofera</taxon>
        <taxon>Serpentes</taxon>
        <taxon>Colubroidea</taxon>
        <taxon>Elapidae</taxon>
        <taxon>Laticaudinae</taxon>
        <taxon>Laticauda</taxon>
    </lineage>
</organism>
<keyword evidence="3" id="KW-1185">Reference proteome</keyword>
<protein>
    <submittedName>
        <fullName evidence="2">WNK lysine deficient protein kinase 2</fullName>
    </submittedName>
</protein>
<reference evidence="2" key="1">
    <citation type="submission" date="2025-08" db="UniProtKB">
        <authorList>
            <consortium name="Ensembl"/>
        </authorList>
    </citation>
    <scope>IDENTIFICATION</scope>
</reference>
<gene>
    <name evidence="2" type="primary">WNK2</name>
</gene>
<dbReference type="GeneTree" id="ENSGT00940000157161"/>
<feature type="region of interest" description="Disordered" evidence="1">
    <location>
        <begin position="189"/>
        <end position="212"/>
    </location>
</feature>
<evidence type="ECO:0000256" key="1">
    <source>
        <dbReference type="SAM" id="MobiDB-lite"/>
    </source>
</evidence>
<feature type="region of interest" description="Disordered" evidence="1">
    <location>
        <begin position="137"/>
        <end position="160"/>
    </location>
</feature>
<dbReference type="AlphaFoldDB" id="A0A8C5WUS1"/>
<reference evidence="2" key="2">
    <citation type="submission" date="2025-09" db="UniProtKB">
        <authorList>
            <consortium name="Ensembl"/>
        </authorList>
    </citation>
    <scope>IDENTIFICATION</scope>
</reference>
<proteinExistence type="predicted"/>
<sequence length="212" mass="22250">LLHTSCLGNISEHKDPLAKGSTRAQADSAEATGLTVSTSAILDSSVQTQQPCSVKASLSSDICSGVASEGGDVRGNSGQGSSANSLVAYPDPLPQTTIQVQVQANNSNNKKGTFTDDLHKLVDQWTNKTMGTVQAKPSLNQLKQNQKRQDMEPKANPMQTQNETCGVNAARTGMGKKCVVPVTYPLSAALTSGVPPSQPVPMPDSEEENTIN</sequence>
<dbReference type="Proteomes" id="UP000694406">
    <property type="component" value="Unplaced"/>
</dbReference>